<evidence type="ECO:0000313" key="7">
    <source>
        <dbReference type="Proteomes" id="UP000176204"/>
    </source>
</evidence>
<protein>
    <submittedName>
        <fullName evidence="6">Nad(P)-binding domain</fullName>
    </submittedName>
</protein>
<dbReference type="PANTHER" id="PTHR21089:SF1">
    <property type="entry name" value="BIFUNCTIONAL 3-DEHYDROQUINATE DEHYDRATASE_SHIKIMATE DEHYDROGENASE, CHLOROPLASTIC"/>
    <property type="match status" value="1"/>
</dbReference>
<dbReference type="OrthoDB" id="9792692at2"/>
<dbReference type="AlphaFoldDB" id="A0A1C7PB37"/>
<dbReference type="InterPro" id="IPR046346">
    <property type="entry name" value="Aminoacid_DH-like_N_sf"/>
</dbReference>
<dbReference type="SUPFAM" id="SSF51735">
    <property type="entry name" value="NAD(P)-binding Rossmann-fold domains"/>
    <property type="match status" value="1"/>
</dbReference>
<dbReference type="CDD" id="cd01065">
    <property type="entry name" value="NAD_bind_Shikimate_DH"/>
    <property type="match status" value="1"/>
</dbReference>
<dbReference type="Pfam" id="PF08501">
    <property type="entry name" value="Shikimate_dh_N"/>
    <property type="match status" value="1"/>
</dbReference>
<dbReference type="InterPro" id="IPR022893">
    <property type="entry name" value="Shikimate_DH_fam"/>
</dbReference>
<dbReference type="Pfam" id="PF18317">
    <property type="entry name" value="SDH_C"/>
    <property type="match status" value="1"/>
</dbReference>
<dbReference type="InterPro" id="IPR036291">
    <property type="entry name" value="NAD(P)-bd_dom_sf"/>
</dbReference>
<organism evidence="6 7">
    <name type="scientific">Akkermansia glycaniphila</name>
    <dbReference type="NCBI Taxonomy" id="1679444"/>
    <lineage>
        <taxon>Bacteria</taxon>
        <taxon>Pseudomonadati</taxon>
        <taxon>Verrucomicrobiota</taxon>
        <taxon>Verrucomicrobiia</taxon>
        <taxon>Verrucomicrobiales</taxon>
        <taxon>Akkermansiaceae</taxon>
        <taxon>Akkermansia</taxon>
    </lineage>
</organism>
<name>A0A1C7PB37_9BACT</name>
<dbReference type="InterPro" id="IPR013708">
    <property type="entry name" value="Shikimate_DH-bd_N"/>
</dbReference>
<dbReference type="Gene3D" id="3.40.50.10860">
    <property type="entry name" value="Leucine Dehydrogenase, chain A, domain 1"/>
    <property type="match status" value="1"/>
</dbReference>
<accession>A0A1C7PB37</accession>
<dbReference type="PATRIC" id="fig|1679444.3.peg.801"/>
<evidence type="ECO:0000256" key="1">
    <source>
        <dbReference type="ARBA" id="ARBA00004871"/>
    </source>
</evidence>
<sequence>MQTQYTLDDLAAEAPVIGGKPARLAVIGNPISHSKSPQMQQAALDYARIEASYIRVLAEHGNFPSVVARLQELGFIGCNVTVPYKTEAYALSTPGDPLAMVTQAVNTLAFNTDGTITGFNTDGMGFARAIRECFSVDLRDLKIVLLGACGGAGTALAHTCALQHCERLTLVNRPRPELARLRDALALSFVDEERLAGSAERLTAFGFDHPALRDYIGEADLIVNATALGLKPTDPSPISSSLISAHHLVYDLQTHDDAFQMQARDLGARVENGLSMLLHQGALAFERWFGKTPSIAAMRRALEKA</sequence>
<reference evidence="7" key="1">
    <citation type="submission" date="2016-09" db="EMBL/GenBank/DDBJ databases">
        <authorList>
            <person name="Koehorst J."/>
        </authorList>
    </citation>
    <scope>NUCLEOTIDE SEQUENCE [LARGE SCALE GENOMIC DNA]</scope>
</reference>
<keyword evidence="3" id="KW-0028">Amino-acid biosynthesis</keyword>
<dbReference type="GO" id="GO:0050661">
    <property type="term" value="F:NADP binding"/>
    <property type="evidence" value="ECO:0007669"/>
    <property type="project" value="TreeGrafter"/>
</dbReference>
<evidence type="ECO:0000256" key="2">
    <source>
        <dbReference type="ARBA" id="ARBA00023002"/>
    </source>
</evidence>
<dbReference type="InterPro" id="IPR041121">
    <property type="entry name" value="SDH_C"/>
</dbReference>
<dbReference type="GO" id="GO:0005829">
    <property type="term" value="C:cytosol"/>
    <property type="evidence" value="ECO:0007669"/>
    <property type="project" value="TreeGrafter"/>
</dbReference>
<keyword evidence="2" id="KW-0560">Oxidoreductase</keyword>
<dbReference type="PANTHER" id="PTHR21089">
    <property type="entry name" value="SHIKIMATE DEHYDROGENASE"/>
    <property type="match status" value="1"/>
</dbReference>
<evidence type="ECO:0000259" key="4">
    <source>
        <dbReference type="Pfam" id="PF08501"/>
    </source>
</evidence>
<dbReference type="GO" id="GO:0009423">
    <property type="term" value="P:chorismate biosynthetic process"/>
    <property type="evidence" value="ECO:0007669"/>
    <property type="project" value="TreeGrafter"/>
</dbReference>
<gene>
    <name evidence="6" type="ORF">PYTT_0485</name>
</gene>
<dbReference type="GO" id="GO:0004764">
    <property type="term" value="F:shikimate 3-dehydrogenase (NADP+) activity"/>
    <property type="evidence" value="ECO:0007669"/>
    <property type="project" value="InterPro"/>
</dbReference>
<dbReference type="Proteomes" id="UP000176204">
    <property type="component" value="Chromosome I"/>
</dbReference>
<comment type="pathway">
    <text evidence="1">Metabolic intermediate biosynthesis; chorismate biosynthesis; chorismate from D-erythrose 4-phosphate and phosphoenolpyruvate: step 4/7.</text>
</comment>
<evidence type="ECO:0000313" key="6">
    <source>
        <dbReference type="EMBL" id="SEH75689.1"/>
    </source>
</evidence>
<feature type="domain" description="SDH C-terminal" evidence="5">
    <location>
        <begin position="273"/>
        <end position="303"/>
    </location>
</feature>
<feature type="domain" description="Shikimate dehydrogenase substrate binding N-terminal" evidence="4">
    <location>
        <begin position="26"/>
        <end position="108"/>
    </location>
</feature>
<dbReference type="SUPFAM" id="SSF53223">
    <property type="entry name" value="Aminoacid dehydrogenase-like, N-terminal domain"/>
    <property type="match status" value="1"/>
</dbReference>
<evidence type="ECO:0000256" key="3">
    <source>
        <dbReference type="ARBA" id="ARBA00023141"/>
    </source>
</evidence>
<keyword evidence="7" id="KW-1185">Reference proteome</keyword>
<evidence type="ECO:0000259" key="5">
    <source>
        <dbReference type="Pfam" id="PF18317"/>
    </source>
</evidence>
<dbReference type="KEGG" id="agl:PYTT_0485"/>
<dbReference type="STRING" id="1679444.PYTT_0485"/>
<dbReference type="Gene3D" id="3.40.50.720">
    <property type="entry name" value="NAD(P)-binding Rossmann-like Domain"/>
    <property type="match status" value="1"/>
</dbReference>
<keyword evidence="3" id="KW-0057">Aromatic amino acid biosynthesis</keyword>
<proteinExistence type="predicted"/>
<dbReference type="GO" id="GO:0009073">
    <property type="term" value="P:aromatic amino acid family biosynthetic process"/>
    <property type="evidence" value="ECO:0007669"/>
    <property type="project" value="UniProtKB-KW"/>
</dbReference>
<dbReference type="EMBL" id="LT629973">
    <property type="protein sequence ID" value="SEH75689.1"/>
    <property type="molecule type" value="Genomic_DNA"/>
</dbReference>
<dbReference type="GO" id="GO:0019632">
    <property type="term" value="P:shikimate metabolic process"/>
    <property type="evidence" value="ECO:0007669"/>
    <property type="project" value="TreeGrafter"/>
</dbReference>
<dbReference type="RefSeq" id="WP_067776399.1">
    <property type="nucleotide sequence ID" value="NZ_LIGX01000028.1"/>
</dbReference>